<name>A0A7S1LZX0_NEODS</name>
<proteinExistence type="predicted"/>
<dbReference type="EMBL" id="HBGF01024073">
    <property type="protein sequence ID" value="CAD9118287.1"/>
    <property type="molecule type" value="Transcribed_RNA"/>
</dbReference>
<gene>
    <name evidence="2" type="ORF">NDES1114_LOCUS15943</name>
</gene>
<sequence>MFLDEHQKVVSTHDMAPLGEEQIHALLNQHGIYTHTPKPEYTPPTFEPTAICKAWRQTGGCDPAGDREPMADESCTTMIANGRSGFCECIGKPNVDYVCEHMEMTCEEACAESDSTPDAASDDETSDEF</sequence>
<evidence type="ECO:0000313" key="2">
    <source>
        <dbReference type="EMBL" id="CAD9118287.1"/>
    </source>
</evidence>
<protein>
    <submittedName>
        <fullName evidence="2">Uncharacterized protein</fullName>
    </submittedName>
</protein>
<dbReference type="AlphaFoldDB" id="A0A7S1LZX0"/>
<evidence type="ECO:0000256" key="1">
    <source>
        <dbReference type="SAM" id="MobiDB-lite"/>
    </source>
</evidence>
<accession>A0A7S1LZX0</accession>
<feature type="compositionally biased region" description="Acidic residues" evidence="1">
    <location>
        <begin position="120"/>
        <end position="129"/>
    </location>
</feature>
<feature type="region of interest" description="Disordered" evidence="1">
    <location>
        <begin position="110"/>
        <end position="129"/>
    </location>
</feature>
<organism evidence="2">
    <name type="scientific">Neobodo designis</name>
    <name type="common">Flagellated protozoan</name>
    <name type="synonym">Bodo designis</name>
    <dbReference type="NCBI Taxonomy" id="312471"/>
    <lineage>
        <taxon>Eukaryota</taxon>
        <taxon>Discoba</taxon>
        <taxon>Euglenozoa</taxon>
        <taxon>Kinetoplastea</taxon>
        <taxon>Metakinetoplastina</taxon>
        <taxon>Neobodonida</taxon>
        <taxon>Neobodo</taxon>
    </lineage>
</organism>
<reference evidence="2" key="1">
    <citation type="submission" date="2021-01" db="EMBL/GenBank/DDBJ databases">
        <authorList>
            <person name="Corre E."/>
            <person name="Pelletier E."/>
            <person name="Niang G."/>
            <person name="Scheremetjew M."/>
            <person name="Finn R."/>
            <person name="Kale V."/>
            <person name="Holt S."/>
            <person name="Cochrane G."/>
            <person name="Meng A."/>
            <person name="Brown T."/>
            <person name="Cohen L."/>
        </authorList>
    </citation>
    <scope>NUCLEOTIDE SEQUENCE</scope>
    <source>
        <strain evidence="2">CCAP 1951/1</strain>
    </source>
</reference>